<evidence type="ECO:0008006" key="3">
    <source>
        <dbReference type="Google" id="ProtNLM"/>
    </source>
</evidence>
<dbReference type="Proteomes" id="UP000745764">
    <property type="component" value="Unassembled WGS sequence"/>
</dbReference>
<organism evidence="1 2">
    <name type="scientific">Aureobasidium uvarum</name>
    <dbReference type="NCBI Taxonomy" id="2773716"/>
    <lineage>
        <taxon>Eukaryota</taxon>
        <taxon>Fungi</taxon>
        <taxon>Dikarya</taxon>
        <taxon>Ascomycota</taxon>
        <taxon>Pezizomycotina</taxon>
        <taxon>Dothideomycetes</taxon>
        <taxon>Dothideomycetidae</taxon>
        <taxon>Dothideales</taxon>
        <taxon>Saccotheciaceae</taxon>
        <taxon>Aureobasidium</taxon>
    </lineage>
</organism>
<dbReference type="PANTHER" id="PTHR10026">
    <property type="entry name" value="CYCLIN"/>
    <property type="match status" value="1"/>
</dbReference>
<dbReference type="GO" id="GO:0006357">
    <property type="term" value="P:regulation of transcription by RNA polymerase II"/>
    <property type="evidence" value="ECO:0007669"/>
    <property type="project" value="InterPro"/>
</dbReference>
<accession>A0A9N8PXU7</accession>
<dbReference type="GO" id="GO:0016538">
    <property type="term" value="F:cyclin-dependent protein serine/threonine kinase regulator activity"/>
    <property type="evidence" value="ECO:0007669"/>
    <property type="project" value="InterPro"/>
</dbReference>
<comment type="caution">
    <text evidence="1">The sequence shown here is derived from an EMBL/GenBank/DDBJ whole genome shotgun (WGS) entry which is preliminary data.</text>
</comment>
<keyword evidence="2" id="KW-1185">Reference proteome</keyword>
<reference evidence="1" key="1">
    <citation type="submission" date="2020-06" db="EMBL/GenBank/DDBJ databases">
        <authorList>
            <person name="Onetto C."/>
        </authorList>
    </citation>
    <scope>NUCLEOTIDE SEQUENCE</scope>
</reference>
<proteinExistence type="predicted"/>
<evidence type="ECO:0000313" key="2">
    <source>
        <dbReference type="Proteomes" id="UP000745764"/>
    </source>
</evidence>
<evidence type="ECO:0000313" key="1">
    <source>
        <dbReference type="EMBL" id="CAD0114486.1"/>
    </source>
</evidence>
<dbReference type="InterPro" id="IPR043198">
    <property type="entry name" value="Cyclin/Ssn8"/>
</dbReference>
<sequence length="299" mass="32775">VIHSVMAPVIGLSHITNPVATPAQLQTTASQLDRIPADLEISIKFEGSRLIQAAGILLHLPQEVIAEAIIIFTRFWLGPEGGSLAEYAAKDVIAASIYLVTKPSAHPVSPRRLLSVLAYLNKVRPSLDLDSASQVTPEECFVSEGSYQDGRLALIHTEAQMLRILGYQTHVSLPYAICINYLQALDVFTTSENGQALAKRASAHLNSALFSPQHLYLTHQPPALATAAIYLAAKEIGVKLPGEEWWEVFDVDREELGFLVVALISMEGFIAEEVQKWTKGKIPLSLEDTQAWIDEESRA</sequence>
<name>A0A9N8PXU7_9PEZI</name>
<feature type="non-terminal residue" evidence="1">
    <location>
        <position position="299"/>
    </location>
</feature>
<dbReference type="EMBL" id="CAINUL010000017">
    <property type="protein sequence ID" value="CAD0114486.1"/>
    <property type="molecule type" value="Genomic_DNA"/>
</dbReference>
<protein>
    <recommendedName>
        <fullName evidence="3">Cyclin domain-containing protein</fullName>
    </recommendedName>
</protein>
<dbReference type="AlphaFoldDB" id="A0A9N8PXU7"/>
<dbReference type="OrthoDB" id="10264655at2759"/>
<dbReference type="Gene3D" id="1.10.472.10">
    <property type="entry name" value="Cyclin-like"/>
    <property type="match status" value="2"/>
</dbReference>
<dbReference type="SUPFAM" id="SSF47954">
    <property type="entry name" value="Cyclin-like"/>
    <property type="match status" value="2"/>
</dbReference>
<dbReference type="InterPro" id="IPR036915">
    <property type="entry name" value="Cyclin-like_sf"/>
</dbReference>
<gene>
    <name evidence="1" type="ORF">AWRI4620_LOCUS8741</name>
</gene>